<dbReference type="Pfam" id="PF02214">
    <property type="entry name" value="BTB_2"/>
    <property type="match status" value="1"/>
</dbReference>
<reference evidence="2" key="2">
    <citation type="submission" date="2019-06" db="EMBL/GenBank/DDBJ databases">
        <title>Genomics analysis of Aphanomyces spp. identifies a new class of oomycete effector associated with host adaptation.</title>
        <authorList>
            <person name="Gaulin E."/>
        </authorList>
    </citation>
    <scope>NUCLEOTIDE SEQUENCE</scope>
    <source>
        <strain evidence="2">CBS 578.67</strain>
    </source>
</reference>
<reference evidence="3 4" key="1">
    <citation type="submission" date="2019-03" db="EMBL/GenBank/DDBJ databases">
        <authorList>
            <person name="Gaulin E."/>
            <person name="Dumas B."/>
        </authorList>
    </citation>
    <scope>NUCLEOTIDE SEQUENCE [LARGE SCALE GENOMIC DNA]</scope>
    <source>
        <strain evidence="3">CBS 568.67</strain>
    </source>
</reference>
<evidence type="ECO:0000259" key="1">
    <source>
        <dbReference type="PROSITE" id="PS50097"/>
    </source>
</evidence>
<dbReference type="PROSITE" id="PS50097">
    <property type="entry name" value="BTB"/>
    <property type="match status" value="1"/>
</dbReference>
<dbReference type="InterPro" id="IPR043136">
    <property type="entry name" value="B30.2/SPRY_sf"/>
</dbReference>
<dbReference type="Gene3D" id="2.60.120.920">
    <property type="match status" value="1"/>
</dbReference>
<dbReference type="Gene3D" id="3.30.710.10">
    <property type="entry name" value="Potassium Channel Kv1.1, Chain A"/>
    <property type="match status" value="1"/>
</dbReference>
<dbReference type="SUPFAM" id="SSF49899">
    <property type="entry name" value="Concanavalin A-like lectins/glucanases"/>
    <property type="match status" value="1"/>
</dbReference>
<dbReference type="InterPro" id="IPR011333">
    <property type="entry name" value="SKP1/BTB/POZ_sf"/>
</dbReference>
<dbReference type="InterPro" id="IPR003877">
    <property type="entry name" value="SPRY_dom"/>
</dbReference>
<feature type="domain" description="BTB" evidence="1">
    <location>
        <begin position="40"/>
        <end position="110"/>
    </location>
</feature>
<dbReference type="AlphaFoldDB" id="A0A485LF33"/>
<dbReference type="InterPro" id="IPR003131">
    <property type="entry name" value="T1-type_BTB"/>
</dbReference>
<name>A0A485LF33_9STRA</name>
<accession>A0A485LF33</accession>
<dbReference type="CDD" id="cd18316">
    <property type="entry name" value="BTB_POZ_KCTD-like"/>
    <property type="match status" value="1"/>
</dbReference>
<organism evidence="3 4">
    <name type="scientific">Aphanomyces stellatus</name>
    <dbReference type="NCBI Taxonomy" id="120398"/>
    <lineage>
        <taxon>Eukaryota</taxon>
        <taxon>Sar</taxon>
        <taxon>Stramenopiles</taxon>
        <taxon>Oomycota</taxon>
        <taxon>Saprolegniomycetes</taxon>
        <taxon>Saprolegniales</taxon>
        <taxon>Verrucalvaceae</taxon>
        <taxon>Aphanomyces</taxon>
    </lineage>
</organism>
<dbReference type="GO" id="GO:0051260">
    <property type="term" value="P:protein homooligomerization"/>
    <property type="evidence" value="ECO:0007669"/>
    <property type="project" value="InterPro"/>
</dbReference>
<dbReference type="InterPro" id="IPR000210">
    <property type="entry name" value="BTB/POZ_dom"/>
</dbReference>
<keyword evidence="4" id="KW-1185">Reference proteome</keyword>
<evidence type="ECO:0000313" key="3">
    <source>
        <dbReference type="EMBL" id="VFT96872.1"/>
    </source>
</evidence>
<dbReference type="SUPFAM" id="SSF54695">
    <property type="entry name" value="POZ domain"/>
    <property type="match status" value="1"/>
</dbReference>
<proteinExistence type="predicted"/>
<sequence length="295" mass="32782">MADLIPSREDTAHVEDIDAKLAAWAALERRIQANLASLPNIITLDVGGTLFKAPKTTLLRVEGSYFDGLLGLGHWQPDVPGASAYFLDLEPTTFGRVLDFLRRGTLSLHGLNAWERARLRESLDYLDLRADECLEWSWDPAFCGADLLLSTDQKQVTHMAREAFDGMSVLGTEAIARFQIRLDQFPLDGSAYIGFGRREDFHEGSISARASYCIFFSRWGAAFAEGSVDKYSDDRFVQGDVLAAVCCASSGQIHFERNGRALGVAFDDVRDVDDLVPVVTFCSRQQDRSRFSIVV</sequence>
<protein>
    <submittedName>
        <fullName evidence="3">Aste57867_20178 protein</fullName>
    </submittedName>
</protein>
<dbReference type="EMBL" id="CAADRA010006771">
    <property type="protein sequence ID" value="VFT96872.1"/>
    <property type="molecule type" value="Genomic_DNA"/>
</dbReference>
<dbReference type="InterPro" id="IPR013320">
    <property type="entry name" value="ConA-like_dom_sf"/>
</dbReference>
<dbReference type="Proteomes" id="UP000332933">
    <property type="component" value="Unassembled WGS sequence"/>
</dbReference>
<gene>
    <name evidence="3" type="primary">Aste57867_20178</name>
    <name evidence="2" type="ORF">As57867_020112</name>
    <name evidence="3" type="ORF">ASTE57867_20178</name>
</gene>
<evidence type="ECO:0000313" key="2">
    <source>
        <dbReference type="EMBL" id="KAF0688173.1"/>
    </source>
</evidence>
<evidence type="ECO:0000313" key="4">
    <source>
        <dbReference type="Proteomes" id="UP000332933"/>
    </source>
</evidence>
<dbReference type="OrthoDB" id="2414723at2759"/>
<dbReference type="Pfam" id="PF00622">
    <property type="entry name" value="SPRY"/>
    <property type="match status" value="1"/>
</dbReference>
<dbReference type="EMBL" id="VJMH01006748">
    <property type="protein sequence ID" value="KAF0688173.1"/>
    <property type="molecule type" value="Genomic_DNA"/>
</dbReference>